<dbReference type="SMART" id="SM00966">
    <property type="entry name" value="SpoVT_AbrB"/>
    <property type="match status" value="1"/>
</dbReference>
<proteinExistence type="predicted"/>
<feature type="domain" description="SpoVT-AbrB" evidence="1">
    <location>
        <begin position="8"/>
        <end position="52"/>
    </location>
</feature>
<name>A0A8S5PXH2_9CAUD</name>
<organism evidence="2">
    <name type="scientific">Siphoviridae sp. ct2vX3</name>
    <dbReference type="NCBI Taxonomy" id="2825318"/>
    <lineage>
        <taxon>Viruses</taxon>
        <taxon>Duplodnaviria</taxon>
        <taxon>Heunggongvirae</taxon>
        <taxon>Uroviricota</taxon>
        <taxon>Caudoviricetes</taxon>
    </lineage>
</organism>
<dbReference type="PANTHER" id="PTHR36432">
    <property type="match status" value="1"/>
</dbReference>
<evidence type="ECO:0000313" key="2">
    <source>
        <dbReference type="EMBL" id="DAE11578.1"/>
    </source>
</evidence>
<dbReference type="PANTHER" id="PTHR36432:SF1">
    <property type="entry name" value="STAGE V SPORULATION PROTEIN T"/>
    <property type="match status" value="1"/>
</dbReference>
<protein>
    <submittedName>
        <fullName evidence="2">Stage V sporulation protein T</fullName>
    </submittedName>
</protein>
<dbReference type="InterPro" id="IPR037914">
    <property type="entry name" value="SpoVT-AbrB_sf"/>
</dbReference>
<accession>A0A8S5PXH2</accession>
<dbReference type="EMBL" id="BK015535">
    <property type="protein sequence ID" value="DAE11578.1"/>
    <property type="molecule type" value="Genomic_DNA"/>
</dbReference>
<dbReference type="Pfam" id="PF04014">
    <property type="entry name" value="MazE_antitoxin"/>
    <property type="match status" value="1"/>
</dbReference>
<reference evidence="2" key="1">
    <citation type="journal article" date="2021" name="Proc. Natl. Acad. Sci. U.S.A.">
        <title>A Catalog of Tens of Thousands of Viruses from Human Metagenomes Reveals Hidden Associations with Chronic Diseases.</title>
        <authorList>
            <person name="Tisza M.J."/>
            <person name="Buck C.B."/>
        </authorList>
    </citation>
    <scope>NUCLEOTIDE SEQUENCE</scope>
    <source>
        <strain evidence="2">Ct2vX3</strain>
    </source>
</reference>
<dbReference type="InterPro" id="IPR007159">
    <property type="entry name" value="SpoVT-AbrB_dom"/>
</dbReference>
<dbReference type="NCBIfam" id="TIGR01439">
    <property type="entry name" value="lp_hng_hel_AbrB"/>
    <property type="match status" value="1"/>
</dbReference>
<evidence type="ECO:0000259" key="1">
    <source>
        <dbReference type="SMART" id="SM00966"/>
    </source>
</evidence>
<dbReference type="Gene3D" id="2.10.260.10">
    <property type="match status" value="1"/>
</dbReference>
<sequence>MKATGIIRRVDDLGRVVIPKEIRRTIGIHEGEPLEIFIEGGDTVCFRRYKNNLSDAVEHLRDQIENGCDDLTYGTLMRIDALLEEVQELVKGEE</sequence>
<dbReference type="SUPFAM" id="SSF89447">
    <property type="entry name" value="AbrB/MazE/MraZ-like"/>
    <property type="match status" value="1"/>
</dbReference>
<dbReference type="GO" id="GO:0003677">
    <property type="term" value="F:DNA binding"/>
    <property type="evidence" value="ECO:0007669"/>
    <property type="project" value="InterPro"/>
</dbReference>
<dbReference type="InterPro" id="IPR052731">
    <property type="entry name" value="B_subtilis_Trans_State_Reg"/>
</dbReference>